<dbReference type="InterPro" id="IPR023346">
    <property type="entry name" value="Lysozyme-like_dom_sf"/>
</dbReference>
<keyword evidence="4" id="KW-1185">Reference proteome</keyword>
<evidence type="ECO:0000259" key="2">
    <source>
        <dbReference type="Pfam" id="PF01464"/>
    </source>
</evidence>
<protein>
    <submittedName>
        <fullName evidence="3">Lytic transglycosylase domain-containing protein</fullName>
    </submittedName>
</protein>
<sequence>MIGPLLAACAAFVAPSTLDAVISVESGGNELAIHDNSGANPPSPRNLSDAIRTVEHLISVGHSVDIGLMQINSRNLPALGLSVSQVFRPCENIHAGASILASGFARALRAGRQGQDALQVALSYYNTGSPLAGFENGYVARYYIKVSPHEIRRWAGPSGQFKKTTSPYQIETEIEIPDDYFHQVSSGR</sequence>
<organism evidence="3 4">
    <name type="scientific">Asaia spathodeae</name>
    <dbReference type="NCBI Taxonomy" id="657016"/>
    <lineage>
        <taxon>Bacteria</taxon>
        <taxon>Pseudomonadati</taxon>
        <taxon>Pseudomonadota</taxon>
        <taxon>Alphaproteobacteria</taxon>
        <taxon>Acetobacterales</taxon>
        <taxon>Acetobacteraceae</taxon>
        <taxon>Asaia</taxon>
    </lineage>
</organism>
<dbReference type="EMBL" id="JABXXV010000011">
    <property type="protein sequence ID" value="NVN48230.1"/>
    <property type="molecule type" value="Genomic_DNA"/>
</dbReference>
<comment type="caution">
    <text evidence="3">The sequence shown here is derived from an EMBL/GenBank/DDBJ whole genome shotgun (WGS) entry which is preliminary data.</text>
</comment>
<dbReference type="CDD" id="cd16892">
    <property type="entry name" value="LT_VirB1-like"/>
    <property type="match status" value="1"/>
</dbReference>
<reference evidence="3 4" key="1">
    <citation type="submission" date="2020-06" db="EMBL/GenBank/DDBJ databases">
        <title>Synonyms of Asaia species.</title>
        <authorList>
            <person name="Sombolestani A."/>
        </authorList>
    </citation>
    <scope>NUCLEOTIDE SEQUENCE [LARGE SCALE GENOMIC DNA]</scope>
    <source>
        <strain evidence="3 4">LMG 27047</strain>
    </source>
</reference>
<evidence type="ECO:0000256" key="1">
    <source>
        <dbReference type="ARBA" id="ARBA00009387"/>
    </source>
</evidence>
<dbReference type="InterPro" id="IPR008258">
    <property type="entry name" value="Transglycosylase_SLT_dom_1"/>
</dbReference>
<dbReference type="RefSeq" id="WP_267311333.1">
    <property type="nucleotide sequence ID" value="NZ_JABXXV010000011.1"/>
</dbReference>
<dbReference type="SUPFAM" id="SSF53955">
    <property type="entry name" value="Lysozyme-like"/>
    <property type="match status" value="1"/>
</dbReference>
<gene>
    <name evidence="3" type="ORF">HW542_15625</name>
</gene>
<dbReference type="Gene3D" id="1.10.530.10">
    <property type="match status" value="1"/>
</dbReference>
<dbReference type="Proteomes" id="UP001516351">
    <property type="component" value="Unassembled WGS sequence"/>
</dbReference>
<evidence type="ECO:0000313" key="3">
    <source>
        <dbReference type="EMBL" id="NVN48230.1"/>
    </source>
</evidence>
<feature type="domain" description="Transglycosylase SLT" evidence="2">
    <location>
        <begin position="9"/>
        <end position="128"/>
    </location>
</feature>
<evidence type="ECO:0000313" key="4">
    <source>
        <dbReference type="Proteomes" id="UP001516351"/>
    </source>
</evidence>
<dbReference type="Pfam" id="PF01464">
    <property type="entry name" value="SLT"/>
    <property type="match status" value="1"/>
</dbReference>
<proteinExistence type="inferred from homology"/>
<comment type="similarity">
    <text evidence="1">Belongs to the virb1 family.</text>
</comment>
<accession>A0ABX2P9N0</accession>
<name>A0ABX2P9N0_9PROT</name>